<protein>
    <submittedName>
        <fullName evidence="2">(rape) hypothetical protein</fullName>
    </submittedName>
</protein>
<name>A0A816JBB3_BRANA</name>
<proteinExistence type="predicted"/>
<dbReference type="InterPro" id="IPR002156">
    <property type="entry name" value="RNaseH_domain"/>
</dbReference>
<dbReference type="GO" id="GO:0003676">
    <property type="term" value="F:nucleic acid binding"/>
    <property type="evidence" value="ECO:0007669"/>
    <property type="project" value="InterPro"/>
</dbReference>
<dbReference type="Pfam" id="PF13456">
    <property type="entry name" value="RVT_3"/>
    <property type="match status" value="1"/>
</dbReference>
<feature type="domain" description="RNase H type-1" evidence="1">
    <location>
        <begin position="7"/>
        <end position="82"/>
    </location>
</feature>
<dbReference type="Proteomes" id="UP001295469">
    <property type="component" value="Chromosome C09"/>
</dbReference>
<evidence type="ECO:0000313" key="2">
    <source>
        <dbReference type="EMBL" id="CAF1753385.1"/>
    </source>
</evidence>
<dbReference type="GO" id="GO:0004523">
    <property type="term" value="F:RNA-DNA hybrid ribonuclease activity"/>
    <property type="evidence" value="ECO:0007669"/>
    <property type="project" value="InterPro"/>
</dbReference>
<accession>A0A816JBB3</accession>
<dbReference type="AlphaFoldDB" id="A0A816JBB3"/>
<evidence type="ECO:0000259" key="1">
    <source>
        <dbReference type="Pfam" id="PF13456"/>
    </source>
</evidence>
<sequence length="104" mass="12131">MHRRRSYSYVNSRETAELWAFHWAIDSMKSLCMNNVIFESSSEGARACLLGPCFIPEVRELARQIIEVVHSLQYWSLEHVFLRGTSWRNELQRVLPSNSESSPT</sequence>
<dbReference type="EMBL" id="HG994373">
    <property type="protein sequence ID" value="CAF1753385.1"/>
    <property type="molecule type" value="Genomic_DNA"/>
</dbReference>
<organism evidence="2">
    <name type="scientific">Brassica napus</name>
    <name type="common">Rape</name>
    <dbReference type="NCBI Taxonomy" id="3708"/>
    <lineage>
        <taxon>Eukaryota</taxon>
        <taxon>Viridiplantae</taxon>
        <taxon>Streptophyta</taxon>
        <taxon>Embryophyta</taxon>
        <taxon>Tracheophyta</taxon>
        <taxon>Spermatophyta</taxon>
        <taxon>Magnoliopsida</taxon>
        <taxon>eudicotyledons</taxon>
        <taxon>Gunneridae</taxon>
        <taxon>Pentapetalae</taxon>
        <taxon>rosids</taxon>
        <taxon>malvids</taxon>
        <taxon>Brassicales</taxon>
        <taxon>Brassicaceae</taxon>
        <taxon>Brassiceae</taxon>
        <taxon>Brassica</taxon>
    </lineage>
</organism>
<reference evidence="2" key="1">
    <citation type="submission" date="2021-01" db="EMBL/GenBank/DDBJ databases">
        <authorList>
            <consortium name="Genoscope - CEA"/>
            <person name="William W."/>
        </authorList>
    </citation>
    <scope>NUCLEOTIDE SEQUENCE</scope>
</reference>
<gene>
    <name evidence="2" type="ORF">DARMORV10_C09P40830.1</name>
</gene>